<dbReference type="RefSeq" id="WP_166948389.1">
    <property type="nucleotide sequence ID" value="NZ_JAARLZ010000005.1"/>
</dbReference>
<evidence type="ECO:0000313" key="1">
    <source>
        <dbReference type="EMBL" id="NII06957.1"/>
    </source>
</evidence>
<dbReference type="Proteomes" id="UP000490980">
    <property type="component" value="Unassembled WGS sequence"/>
</dbReference>
<accession>A0A7X5UAU5</accession>
<gene>
    <name evidence="1" type="ORF">HBF25_11210</name>
</gene>
<comment type="caution">
    <text evidence="1">The sequence shown here is derived from an EMBL/GenBank/DDBJ whole genome shotgun (WGS) entry which is preliminary data.</text>
</comment>
<proteinExistence type="predicted"/>
<dbReference type="AlphaFoldDB" id="A0A7X5UAU5"/>
<organism evidence="1 2">
    <name type="scientific">Luteibacter anthropi</name>
    <dbReference type="NCBI Taxonomy" id="564369"/>
    <lineage>
        <taxon>Bacteria</taxon>
        <taxon>Pseudomonadati</taxon>
        <taxon>Pseudomonadota</taxon>
        <taxon>Gammaproteobacteria</taxon>
        <taxon>Lysobacterales</taxon>
        <taxon>Rhodanobacteraceae</taxon>
        <taxon>Luteibacter</taxon>
    </lineage>
</organism>
<dbReference type="EMBL" id="JAARLZ010000005">
    <property type="protein sequence ID" value="NII06957.1"/>
    <property type="molecule type" value="Genomic_DNA"/>
</dbReference>
<sequence>MSGKLLAVVVEEKPEIIEHFSLTIEVIAFVKEFIDGVGNITYIETLPRKTSIRSGIFYFNQWFKDEQELRKRIEETNKYNELIKSAEVQGLSDLSALIEFHEIDAQPADEEQKSEIIKQITERQVTATPSTRMTF</sequence>
<protein>
    <submittedName>
        <fullName evidence="1">Uncharacterized protein</fullName>
    </submittedName>
</protein>
<evidence type="ECO:0000313" key="2">
    <source>
        <dbReference type="Proteomes" id="UP000490980"/>
    </source>
</evidence>
<keyword evidence="2" id="KW-1185">Reference proteome</keyword>
<name>A0A7X5UAU5_9GAMM</name>
<reference evidence="1 2" key="1">
    <citation type="submission" date="2020-03" db="EMBL/GenBank/DDBJ databases">
        <authorList>
            <person name="Lai Q."/>
        </authorList>
    </citation>
    <scope>NUCLEOTIDE SEQUENCE [LARGE SCALE GENOMIC DNA]</scope>
    <source>
        <strain evidence="1 2">CCUG 25036</strain>
    </source>
</reference>